<feature type="signal peptide" evidence="1">
    <location>
        <begin position="1"/>
        <end position="18"/>
    </location>
</feature>
<dbReference type="Proteomes" id="UP001174694">
    <property type="component" value="Unassembled WGS sequence"/>
</dbReference>
<proteinExistence type="predicted"/>
<evidence type="ECO:0000313" key="3">
    <source>
        <dbReference type="EMBL" id="KAJ9133277.1"/>
    </source>
</evidence>
<evidence type="ECO:0000256" key="1">
    <source>
        <dbReference type="SAM" id="SignalP"/>
    </source>
</evidence>
<evidence type="ECO:0000259" key="2">
    <source>
        <dbReference type="Pfam" id="PF14856"/>
    </source>
</evidence>
<keyword evidence="1" id="KW-0732">Signal</keyword>
<dbReference type="AlphaFoldDB" id="A0AA38RBP9"/>
<reference evidence="3" key="1">
    <citation type="submission" date="2022-07" db="EMBL/GenBank/DDBJ databases">
        <title>Fungi with potential for degradation of polypropylene.</title>
        <authorList>
            <person name="Gostincar C."/>
        </authorList>
    </citation>
    <scope>NUCLEOTIDE SEQUENCE</scope>
    <source>
        <strain evidence="3">EXF-13308</strain>
    </source>
</reference>
<comment type="caution">
    <text evidence="3">The sequence shown here is derived from an EMBL/GenBank/DDBJ whole genome shotgun (WGS) entry which is preliminary data.</text>
</comment>
<feature type="domain" description="Ecp2 effector protein-like" evidence="2">
    <location>
        <begin position="89"/>
        <end position="184"/>
    </location>
</feature>
<accession>A0AA38RBP9</accession>
<keyword evidence="4" id="KW-1185">Reference proteome</keyword>
<evidence type="ECO:0000313" key="4">
    <source>
        <dbReference type="Proteomes" id="UP001174694"/>
    </source>
</evidence>
<protein>
    <recommendedName>
        <fullName evidence="2">Ecp2 effector protein-like domain-containing protein</fullName>
    </recommendedName>
</protein>
<gene>
    <name evidence="3" type="ORF">NKR23_g10860</name>
</gene>
<name>A0AA38RBP9_9PEZI</name>
<organism evidence="3 4">
    <name type="scientific">Pleurostoma richardsiae</name>
    <dbReference type="NCBI Taxonomy" id="41990"/>
    <lineage>
        <taxon>Eukaryota</taxon>
        <taxon>Fungi</taxon>
        <taxon>Dikarya</taxon>
        <taxon>Ascomycota</taxon>
        <taxon>Pezizomycotina</taxon>
        <taxon>Sordariomycetes</taxon>
        <taxon>Sordariomycetidae</taxon>
        <taxon>Calosphaeriales</taxon>
        <taxon>Pleurostomataceae</taxon>
        <taxon>Pleurostoma</taxon>
    </lineage>
</organism>
<sequence>MHFTAAVAFLIIPLGVLCSALPAVSEQAQTTSEAFTTSAGEVRTVHFHRSVGGEATAQQTSSTANGSGAGARLRKRFQFTASGEDRDLCGASSFVDKTSGGSPTVADCICLRDFIRGKQGVYSVNRDDPRFDRLATCGTCTFGVDTANFFGTDLGNTDAADIITSAIDMFQSGGLIGAEGRVGCDNAFQTAGTDWAIFHS</sequence>
<dbReference type="Pfam" id="PF14856">
    <property type="entry name" value="Hce2"/>
    <property type="match status" value="1"/>
</dbReference>
<dbReference type="InterPro" id="IPR029226">
    <property type="entry name" value="Ecp2-like"/>
</dbReference>
<dbReference type="EMBL" id="JANBVO010000051">
    <property type="protein sequence ID" value="KAJ9133277.1"/>
    <property type="molecule type" value="Genomic_DNA"/>
</dbReference>
<feature type="chain" id="PRO_5041317602" description="Ecp2 effector protein-like domain-containing protein" evidence="1">
    <location>
        <begin position="19"/>
        <end position="200"/>
    </location>
</feature>